<dbReference type="AlphaFoldDB" id="A0A2P2JN35"/>
<protein>
    <submittedName>
        <fullName evidence="2">Uncharacterized protein LOC105141657</fullName>
    </submittedName>
</protein>
<evidence type="ECO:0000313" key="2">
    <source>
        <dbReference type="EMBL" id="MBW94897.1"/>
    </source>
</evidence>
<evidence type="ECO:0000256" key="1">
    <source>
        <dbReference type="SAM" id="MobiDB-lite"/>
    </source>
</evidence>
<accession>A0A2P2JN35</accession>
<reference evidence="2" key="1">
    <citation type="submission" date="2018-02" db="EMBL/GenBank/DDBJ databases">
        <title>Rhizophora mucronata_Transcriptome.</title>
        <authorList>
            <person name="Meera S.P."/>
            <person name="Sreeshan A."/>
            <person name="Augustine A."/>
        </authorList>
    </citation>
    <scope>NUCLEOTIDE SEQUENCE</scope>
    <source>
        <tissue evidence="2">Leaf</tissue>
    </source>
</reference>
<dbReference type="EMBL" id="GGEC01014414">
    <property type="protein sequence ID" value="MBW94897.1"/>
    <property type="molecule type" value="Transcribed_RNA"/>
</dbReference>
<name>A0A2P2JN35_RHIMU</name>
<sequence>MLLENSQIERVLIELGNVFLSLEPHVNGMGIILRIVIGYASQRYRNNAAHLILRCIQKIQHILLILLRQISLCFQQTYMFHHFSSSLNWPAVPVNVRSPNRRSPPSPAPRWHVRDG</sequence>
<proteinExistence type="predicted"/>
<feature type="region of interest" description="Disordered" evidence="1">
    <location>
        <begin position="97"/>
        <end position="116"/>
    </location>
</feature>
<organism evidence="2">
    <name type="scientific">Rhizophora mucronata</name>
    <name type="common">Asiatic mangrove</name>
    <dbReference type="NCBI Taxonomy" id="61149"/>
    <lineage>
        <taxon>Eukaryota</taxon>
        <taxon>Viridiplantae</taxon>
        <taxon>Streptophyta</taxon>
        <taxon>Embryophyta</taxon>
        <taxon>Tracheophyta</taxon>
        <taxon>Spermatophyta</taxon>
        <taxon>Magnoliopsida</taxon>
        <taxon>eudicotyledons</taxon>
        <taxon>Gunneridae</taxon>
        <taxon>Pentapetalae</taxon>
        <taxon>rosids</taxon>
        <taxon>fabids</taxon>
        <taxon>Malpighiales</taxon>
        <taxon>Rhizophoraceae</taxon>
        <taxon>Rhizophora</taxon>
    </lineage>
</organism>